<dbReference type="GO" id="GO:0051213">
    <property type="term" value="F:dioxygenase activity"/>
    <property type="evidence" value="ECO:0007669"/>
    <property type="project" value="UniProtKB-KW"/>
</dbReference>
<evidence type="ECO:0000313" key="3">
    <source>
        <dbReference type="Proteomes" id="UP000034680"/>
    </source>
</evidence>
<dbReference type="Proteomes" id="UP000034680">
    <property type="component" value="Unassembled WGS sequence"/>
</dbReference>
<sequence length="138" mass="15349">MATDASIEKVLSPAALAHVVLQTSQYEPMVAFHKAFLGAHATFENASLSFLTYDEEHHRVAILQVPSTKTKDPVSASMAHMAFSFNSLKDLLQAYLQREARGIAPIWTFNHGPTTSMYYQDPDGNKTETQVDNFETVD</sequence>
<reference evidence="2 3" key="2">
    <citation type="submission" date="2015-05" db="EMBL/GenBank/DDBJ databases">
        <authorList>
            <person name="Morales-Cruz A."/>
            <person name="Amrine K.C."/>
            <person name="Cantu D."/>
        </authorList>
    </citation>
    <scope>NUCLEOTIDE SEQUENCE [LARGE SCALE GENOMIC DNA]</scope>
    <source>
        <strain evidence="2">DA912</strain>
    </source>
</reference>
<proteinExistence type="predicted"/>
<dbReference type="Pfam" id="PF00903">
    <property type="entry name" value="Glyoxalase"/>
    <property type="match status" value="1"/>
</dbReference>
<organism evidence="2 3">
    <name type="scientific">Diaporthe ampelina</name>
    <dbReference type="NCBI Taxonomy" id="1214573"/>
    <lineage>
        <taxon>Eukaryota</taxon>
        <taxon>Fungi</taxon>
        <taxon>Dikarya</taxon>
        <taxon>Ascomycota</taxon>
        <taxon>Pezizomycotina</taxon>
        <taxon>Sordariomycetes</taxon>
        <taxon>Sordariomycetidae</taxon>
        <taxon>Diaporthales</taxon>
        <taxon>Diaporthaceae</taxon>
        <taxon>Diaporthe</taxon>
    </lineage>
</organism>
<keyword evidence="2" id="KW-0223">Dioxygenase</keyword>
<evidence type="ECO:0000259" key="1">
    <source>
        <dbReference type="PROSITE" id="PS51819"/>
    </source>
</evidence>
<dbReference type="InterPro" id="IPR029068">
    <property type="entry name" value="Glyas_Bleomycin-R_OHBP_Dase"/>
</dbReference>
<accession>A0A0G2FVZ0</accession>
<dbReference type="OrthoDB" id="5371818at2759"/>
<dbReference type="InterPro" id="IPR037523">
    <property type="entry name" value="VOC_core"/>
</dbReference>
<dbReference type="Gene3D" id="3.10.180.10">
    <property type="entry name" value="2,3-Dihydroxybiphenyl 1,2-Dioxygenase, domain 1"/>
    <property type="match status" value="1"/>
</dbReference>
<dbReference type="InterPro" id="IPR004360">
    <property type="entry name" value="Glyas_Fos-R_dOase_dom"/>
</dbReference>
<dbReference type="PROSITE" id="PS51819">
    <property type="entry name" value="VOC"/>
    <property type="match status" value="1"/>
</dbReference>
<keyword evidence="2" id="KW-0560">Oxidoreductase</keyword>
<evidence type="ECO:0000313" key="2">
    <source>
        <dbReference type="EMBL" id="KKY38181.1"/>
    </source>
</evidence>
<dbReference type="SUPFAM" id="SSF54593">
    <property type="entry name" value="Glyoxalase/Bleomycin resistance protein/Dihydroxybiphenyl dioxygenase"/>
    <property type="match status" value="1"/>
</dbReference>
<gene>
    <name evidence="2" type="ORF">UCDDA912_g01769</name>
</gene>
<protein>
    <submittedName>
        <fullName evidence="2">Putative glyoxalase bleomycin resistance protein dioxygenase</fullName>
    </submittedName>
</protein>
<dbReference type="EMBL" id="LCUC01000060">
    <property type="protein sequence ID" value="KKY38181.1"/>
    <property type="molecule type" value="Genomic_DNA"/>
</dbReference>
<keyword evidence="3" id="KW-1185">Reference proteome</keyword>
<reference evidence="2 3" key="1">
    <citation type="submission" date="2015-05" db="EMBL/GenBank/DDBJ databases">
        <title>Distinctive expansion of gene families associated with plant cell wall degradation and secondary metabolism in the genomes of grapevine trunk pathogens.</title>
        <authorList>
            <person name="Lawrence D.P."/>
            <person name="Travadon R."/>
            <person name="Rolshausen P.E."/>
            <person name="Baumgartner K."/>
        </authorList>
    </citation>
    <scope>NUCLEOTIDE SEQUENCE [LARGE SCALE GENOMIC DNA]</scope>
    <source>
        <strain evidence="2">DA912</strain>
    </source>
</reference>
<feature type="domain" description="VOC" evidence="1">
    <location>
        <begin position="15"/>
        <end position="132"/>
    </location>
</feature>
<name>A0A0G2FVZ0_9PEZI</name>
<comment type="caution">
    <text evidence="2">The sequence shown here is derived from an EMBL/GenBank/DDBJ whole genome shotgun (WGS) entry which is preliminary data.</text>
</comment>
<dbReference type="AlphaFoldDB" id="A0A0G2FVZ0"/>